<reference evidence="1" key="1">
    <citation type="submission" date="2021-06" db="EMBL/GenBank/DDBJ databases">
        <authorList>
            <person name="Kallberg Y."/>
            <person name="Tangrot J."/>
            <person name="Rosling A."/>
        </authorList>
    </citation>
    <scope>NUCLEOTIDE SEQUENCE</scope>
    <source>
        <strain evidence="1">CL356</strain>
    </source>
</reference>
<organism evidence="1 2">
    <name type="scientific">Acaulospora colombiana</name>
    <dbReference type="NCBI Taxonomy" id="27376"/>
    <lineage>
        <taxon>Eukaryota</taxon>
        <taxon>Fungi</taxon>
        <taxon>Fungi incertae sedis</taxon>
        <taxon>Mucoromycota</taxon>
        <taxon>Glomeromycotina</taxon>
        <taxon>Glomeromycetes</taxon>
        <taxon>Diversisporales</taxon>
        <taxon>Acaulosporaceae</taxon>
        <taxon>Acaulospora</taxon>
    </lineage>
</organism>
<accession>A0ACA9MWI0</accession>
<gene>
    <name evidence="1" type="ORF">ACOLOM_LOCUS7185</name>
</gene>
<comment type="caution">
    <text evidence="1">The sequence shown here is derived from an EMBL/GenBank/DDBJ whole genome shotgun (WGS) entry which is preliminary data.</text>
</comment>
<feature type="non-terminal residue" evidence="1">
    <location>
        <position position="1"/>
    </location>
</feature>
<dbReference type="EMBL" id="CAJVPT010016089">
    <property type="protein sequence ID" value="CAG8616440.1"/>
    <property type="molecule type" value="Genomic_DNA"/>
</dbReference>
<proteinExistence type="predicted"/>
<keyword evidence="2" id="KW-1185">Reference proteome</keyword>
<evidence type="ECO:0000313" key="1">
    <source>
        <dbReference type="EMBL" id="CAG8616440.1"/>
    </source>
</evidence>
<evidence type="ECO:0000313" key="2">
    <source>
        <dbReference type="Proteomes" id="UP000789525"/>
    </source>
</evidence>
<protein>
    <submittedName>
        <fullName evidence="1">15103_t:CDS:1</fullName>
    </submittedName>
</protein>
<sequence>CRAMNRSLTNVLFGGIAAPAEATKKMEGVATKISVEETVDALLEAETVIITPGYGLAVAKAQYAIADIVKALVAKGVKHPVAGRMPGQINVLLAEAVVLEMEEINEDFTDTDVTLIIGANDTVNPSSLEPNSPIAGMPVLHVWKSKNVIVMKRSLAGVPNPLFYMKNTKMLLGDARDMCEALKQGIEARK</sequence>
<dbReference type="Proteomes" id="UP000789525">
    <property type="component" value="Unassembled WGS sequence"/>
</dbReference>
<name>A0ACA9MWI0_9GLOM</name>